<sequence>MKSIFDMLSRRKGILLAIAVGAASLAGCSTQPASWEADDWGYRPQSDARTSIDTAATGSTAHQPATGMSMLSAEEAKGENKANVAELRRLLYNPRIEELRTAYNGRYGASLLFYGKTRIYYVAFFHDKKFSRVVKTGDASRASTIYQNFVQESLRLSGYGADSSASSTQAGG</sequence>
<protein>
    <recommendedName>
        <fullName evidence="4">Lipoprotein</fullName>
    </recommendedName>
</protein>
<dbReference type="Proteomes" id="UP000061512">
    <property type="component" value="Unassembled WGS sequence"/>
</dbReference>
<gene>
    <name evidence="2" type="ORF">WT57_21870</name>
</gene>
<dbReference type="PROSITE" id="PS51257">
    <property type="entry name" value="PROKAR_LIPOPROTEIN"/>
    <property type="match status" value="1"/>
</dbReference>
<keyword evidence="1" id="KW-0732">Signal</keyword>
<evidence type="ECO:0000313" key="3">
    <source>
        <dbReference type="Proteomes" id="UP000061512"/>
    </source>
</evidence>
<dbReference type="Pfam" id="PF11180">
    <property type="entry name" value="DUF2968"/>
    <property type="match status" value="1"/>
</dbReference>
<evidence type="ECO:0000256" key="1">
    <source>
        <dbReference type="SAM" id="SignalP"/>
    </source>
</evidence>
<feature type="signal peptide" evidence="1">
    <location>
        <begin position="1"/>
        <end position="26"/>
    </location>
</feature>
<dbReference type="EMBL" id="LPJX01000045">
    <property type="protein sequence ID" value="KWF63731.1"/>
    <property type="molecule type" value="Genomic_DNA"/>
</dbReference>
<dbReference type="AlphaFoldDB" id="A0A132EYV9"/>
<name>A0A132EYV9_9BURK</name>
<evidence type="ECO:0008006" key="4">
    <source>
        <dbReference type="Google" id="ProtNLM"/>
    </source>
</evidence>
<dbReference type="InterPro" id="IPR021350">
    <property type="entry name" value="DUF2968"/>
</dbReference>
<feature type="chain" id="PRO_5007291248" description="Lipoprotein" evidence="1">
    <location>
        <begin position="27"/>
        <end position="172"/>
    </location>
</feature>
<dbReference type="RefSeq" id="WP_081078743.1">
    <property type="nucleotide sequence ID" value="NZ_LPJX01000045.1"/>
</dbReference>
<reference evidence="2 3" key="1">
    <citation type="submission" date="2015-11" db="EMBL/GenBank/DDBJ databases">
        <title>Expanding the genomic diversity of Burkholderia species for the development of highly accurate diagnostics.</title>
        <authorList>
            <person name="Sahl J."/>
            <person name="Keim P."/>
            <person name="Wagner D."/>
        </authorList>
    </citation>
    <scope>NUCLEOTIDE SEQUENCE [LARGE SCALE GENOMIC DNA]</scope>
    <source>
        <strain evidence="2 3">MSMB574WGS</strain>
    </source>
</reference>
<comment type="caution">
    <text evidence="2">The sequence shown here is derived from an EMBL/GenBank/DDBJ whole genome shotgun (WGS) entry which is preliminary data.</text>
</comment>
<organism evidence="2 3">
    <name type="scientific">Burkholderia pseudomultivorans</name>
    <dbReference type="NCBI Taxonomy" id="1207504"/>
    <lineage>
        <taxon>Bacteria</taxon>
        <taxon>Pseudomonadati</taxon>
        <taxon>Pseudomonadota</taxon>
        <taxon>Betaproteobacteria</taxon>
        <taxon>Burkholderiales</taxon>
        <taxon>Burkholderiaceae</taxon>
        <taxon>Burkholderia</taxon>
        <taxon>Burkholderia cepacia complex</taxon>
    </lineage>
</organism>
<accession>A0A132EYV9</accession>
<proteinExistence type="predicted"/>
<evidence type="ECO:0000313" key="2">
    <source>
        <dbReference type="EMBL" id="KWF63731.1"/>
    </source>
</evidence>